<protein>
    <submittedName>
        <fullName evidence="1">Uncharacterized protein</fullName>
    </submittedName>
</protein>
<proteinExistence type="predicted"/>
<sequence length="389" mass="41393">MQVHRPWATLMLLLTIALLQTVTEAQVLRDLSNESNAKVKPETNDQTRAGDATKVSNQVPPASTSPNVPRRSPTRVRTPTNSTRKATRRSKRRPKAAANEKNGPATANIKPGTVTTFKEAPKTARETEGKVDESTPSSTKSTPTETSATPVTPPSTPPSAFPAVAPPQVDATAAQPPPSPPSTPPAPSNTITEKPLAAASTLAKSATTSDKKKAPNGILISFMLGGAAALVLAVGCFVYTRSKKQQMEQAKHDDMDPDLLSAHPANDPPAAQASTIAATYHQDMSPVHYNENDFQSTLHLSFHRSQSHDPNLDELTPKSQIALAHSQMSLPVMEQSRASNGLASFASQSDFYESSIYSLNDSSVSSASNQVSGVRPGDRHSSFMNVTCL</sequence>
<reference evidence="1 2" key="1">
    <citation type="journal article" date="2022" name="bioRxiv">
        <title>The genome of the oomycete Peronosclerospora sorghi, a cosmopolitan pathogen of maize and sorghum, is inflated with dispersed pseudogenes.</title>
        <authorList>
            <person name="Fletcher K."/>
            <person name="Martin F."/>
            <person name="Isakeit T."/>
            <person name="Cavanaugh K."/>
            <person name="Magill C."/>
            <person name="Michelmore R."/>
        </authorList>
    </citation>
    <scope>NUCLEOTIDE SEQUENCE [LARGE SCALE GENOMIC DNA]</scope>
    <source>
        <strain evidence="1">P6</strain>
    </source>
</reference>
<accession>A0ACC0WPU1</accession>
<dbReference type="EMBL" id="CM047589">
    <property type="protein sequence ID" value="KAI9920336.1"/>
    <property type="molecule type" value="Genomic_DNA"/>
</dbReference>
<evidence type="ECO:0000313" key="1">
    <source>
        <dbReference type="EMBL" id="KAI9920336.1"/>
    </source>
</evidence>
<keyword evidence="2" id="KW-1185">Reference proteome</keyword>
<comment type="caution">
    <text evidence="1">The sequence shown here is derived from an EMBL/GenBank/DDBJ whole genome shotgun (WGS) entry which is preliminary data.</text>
</comment>
<gene>
    <name evidence="1" type="ORF">PsorP6_015585</name>
</gene>
<organism evidence="1 2">
    <name type="scientific">Peronosclerospora sorghi</name>
    <dbReference type="NCBI Taxonomy" id="230839"/>
    <lineage>
        <taxon>Eukaryota</taxon>
        <taxon>Sar</taxon>
        <taxon>Stramenopiles</taxon>
        <taxon>Oomycota</taxon>
        <taxon>Peronosporomycetes</taxon>
        <taxon>Peronosporales</taxon>
        <taxon>Peronosporaceae</taxon>
        <taxon>Peronosclerospora</taxon>
    </lineage>
</organism>
<evidence type="ECO:0000313" key="2">
    <source>
        <dbReference type="Proteomes" id="UP001163321"/>
    </source>
</evidence>
<dbReference type="Proteomes" id="UP001163321">
    <property type="component" value="Chromosome 10"/>
</dbReference>
<name>A0ACC0WPU1_9STRA</name>